<dbReference type="InterPro" id="IPR001610">
    <property type="entry name" value="PAC"/>
</dbReference>
<comment type="caution">
    <text evidence="12">The sequence shown here is derived from an EMBL/GenBank/DDBJ whole genome shotgun (WGS) entry which is preliminary data.</text>
</comment>
<dbReference type="Gene3D" id="1.10.287.130">
    <property type="match status" value="1"/>
</dbReference>
<dbReference type="EC" id="2.7.13.3" evidence="2"/>
<evidence type="ECO:0000256" key="5">
    <source>
        <dbReference type="ARBA" id="ARBA00022777"/>
    </source>
</evidence>
<dbReference type="RefSeq" id="WP_277521978.1">
    <property type="nucleotide sequence ID" value="NZ_JAMQOT010000004.1"/>
</dbReference>
<feature type="domain" description="Response regulatory" evidence="9">
    <location>
        <begin position="18"/>
        <end position="134"/>
    </location>
</feature>
<evidence type="ECO:0000259" key="10">
    <source>
        <dbReference type="PROSITE" id="PS50112"/>
    </source>
</evidence>
<comment type="caution">
    <text evidence="7">Lacks conserved residue(s) required for the propagation of feature annotation.</text>
</comment>
<evidence type="ECO:0000259" key="8">
    <source>
        <dbReference type="PROSITE" id="PS50109"/>
    </source>
</evidence>
<feature type="domain" description="PAC" evidence="11">
    <location>
        <begin position="465"/>
        <end position="518"/>
    </location>
</feature>
<dbReference type="NCBIfam" id="TIGR00229">
    <property type="entry name" value="sensory_box"/>
    <property type="match status" value="3"/>
</dbReference>
<dbReference type="Pfam" id="PF00989">
    <property type="entry name" value="PAS"/>
    <property type="match status" value="1"/>
</dbReference>
<dbReference type="SMART" id="SM00448">
    <property type="entry name" value="REC"/>
    <property type="match status" value="1"/>
</dbReference>
<dbReference type="PROSITE" id="PS50109">
    <property type="entry name" value="HIS_KIN"/>
    <property type="match status" value="1"/>
</dbReference>
<dbReference type="Pfam" id="PF08448">
    <property type="entry name" value="PAS_4"/>
    <property type="match status" value="1"/>
</dbReference>
<feature type="domain" description="Histidine kinase" evidence="8">
    <location>
        <begin position="529"/>
        <end position="723"/>
    </location>
</feature>
<dbReference type="PROSITE" id="PS50113">
    <property type="entry name" value="PAC"/>
    <property type="match status" value="2"/>
</dbReference>
<evidence type="ECO:0000259" key="9">
    <source>
        <dbReference type="PROSITE" id="PS50110"/>
    </source>
</evidence>
<keyword evidence="5" id="KW-0418">Kinase</keyword>
<evidence type="ECO:0000259" key="11">
    <source>
        <dbReference type="PROSITE" id="PS50113"/>
    </source>
</evidence>
<dbReference type="PANTHER" id="PTHR43711:SF1">
    <property type="entry name" value="HISTIDINE KINASE 1"/>
    <property type="match status" value="1"/>
</dbReference>
<evidence type="ECO:0000256" key="4">
    <source>
        <dbReference type="ARBA" id="ARBA00022679"/>
    </source>
</evidence>
<evidence type="ECO:0000256" key="7">
    <source>
        <dbReference type="PROSITE-ProRule" id="PRU00169"/>
    </source>
</evidence>
<organism evidence="12 13">
    <name type="scientific">Natrinema salsiterrestre</name>
    <dbReference type="NCBI Taxonomy" id="2950540"/>
    <lineage>
        <taxon>Archaea</taxon>
        <taxon>Methanobacteriati</taxon>
        <taxon>Methanobacteriota</taxon>
        <taxon>Stenosarchaea group</taxon>
        <taxon>Halobacteria</taxon>
        <taxon>Halobacteriales</taxon>
        <taxon>Natrialbaceae</taxon>
        <taxon>Natrinema</taxon>
    </lineage>
</organism>
<reference evidence="12" key="1">
    <citation type="submission" date="2022-06" db="EMBL/GenBank/DDBJ databases">
        <title>Natrinema sp. a new haloarchaeum isolate from saline soil.</title>
        <authorList>
            <person name="Strakova D."/>
            <person name="Galisteo C."/>
            <person name="Sanchez-Porro C."/>
            <person name="Ventosa A."/>
        </authorList>
    </citation>
    <scope>NUCLEOTIDE SEQUENCE</scope>
    <source>
        <strain evidence="12">S1CR25-10</strain>
    </source>
</reference>
<proteinExistence type="predicted"/>
<dbReference type="CDD" id="cd00082">
    <property type="entry name" value="HisKA"/>
    <property type="match status" value="1"/>
</dbReference>
<feature type="domain" description="PAS" evidence="10">
    <location>
        <begin position="145"/>
        <end position="216"/>
    </location>
</feature>
<dbReference type="SMART" id="SM00387">
    <property type="entry name" value="HATPase_c"/>
    <property type="match status" value="1"/>
</dbReference>
<dbReference type="PRINTS" id="PR00344">
    <property type="entry name" value="BCTRLSENSOR"/>
</dbReference>
<dbReference type="Pfam" id="PF00072">
    <property type="entry name" value="Response_reg"/>
    <property type="match status" value="1"/>
</dbReference>
<dbReference type="PANTHER" id="PTHR43711">
    <property type="entry name" value="TWO-COMPONENT HISTIDINE KINASE"/>
    <property type="match status" value="1"/>
</dbReference>
<comment type="catalytic activity">
    <reaction evidence="1">
        <text>ATP + protein L-histidine = ADP + protein N-phospho-L-histidine.</text>
        <dbReference type="EC" id="2.7.13.3"/>
    </reaction>
</comment>
<feature type="domain" description="PAS" evidence="10">
    <location>
        <begin position="262"/>
        <end position="332"/>
    </location>
</feature>
<dbReference type="SMART" id="SM00086">
    <property type="entry name" value="PAC"/>
    <property type="match status" value="3"/>
</dbReference>
<protein>
    <recommendedName>
        <fullName evidence="2">histidine kinase</fullName>
        <ecNumber evidence="2">2.7.13.3</ecNumber>
    </recommendedName>
</protein>
<dbReference type="Proteomes" id="UP001154061">
    <property type="component" value="Unassembled WGS sequence"/>
</dbReference>
<keyword evidence="6" id="KW-0902">Two-component regulatory system</keyword>
<dbReference type="SUPFAM" id="SSF47384">
    <property type="entry name" value="Homodimeric domain of signal transducing histidine kinase"/>
    <property type="match status" value="1"/>
</dbReference>
<gene>
    <name evidence="12" type="ORF">NDI89_12640</name>
</gene>
<dbReference type="InterPro" id="IPR000014">
    <property type="entry name" value="PAS"/>
</dbReference>
<dbReference type="SUPFAM" id="SSF52172">
    <property type="entry name" value="CheY-like"/>
    <property type="match status" value="1"/>
</dbReference>
<sequence length="730" mass="80545">MSIRDEPFPGSVSMDPIRVLHVDDDPECTATVAEFLERATVPIEPLGATTASDALERLETTEIDCIVSAYALPDTDGLTFLATVRESHEDLPFVFFTGSGSESLASEAIGAGATDYVPKGEGDEQYARLVDRTVNAVETARAHLRRDRQVQAIETAQEGISLIDADGRLAYVNRAYADLYGYDPDEMIGEHWELLYPAEDVRAAHEEIIPAVIDEGDWHGETTGLRADGSTFVESHSLSTTGNGDMICMVQDITDRKERERTLERYETIIDALGDPVYTVDADGRYEFVNDAYAEMTGYEKRELVGEHVSFLLDGASVERGEDCVRSLLSEDTTGCQGTYEITVETSDGESIRCEDHVSLLPLEDGRYRGVAGVVRDITERTRRERELEQYETILDTIPDEVYSLDPEGYFTRVVPPINADVTTTGYAPEELVGEHVSRIMDPDDIAEGEAEIVALLRDDDRKHTSFEMDIITVDGTRVPIENHIAILPPDDDGRFRGTVGVLRDITERKARERELKAQNERLDRFASIVSHDLRNPLNVAQGRLEQARENPDCDGEDLEAVAWAHDRMAVLIENILAIARERDPSPETEPIELATLVEDCWRHVETADATLRIETDAVVRADRARLTQLLENLIRNAVEHGGPEVTLTVGDCTDGDGDGFFVADDGPGIPPAERENVFESGYSSDGGGTGLGLAIVEQTAGVHGWTVTVREGERGGSRFDITGIDLIDR</sequence>
<dbReference type="CDD" id="cd00075">
    <property type="entry name" value="HATPase"/>
    <property type="match status" value="1"/>
</dbReference>
<evidence type="ECO:0000256" key="3">
    <source>
        <dbReference type="ARBA" id="ARBA00022553"/>
    </source>
</evidence>
<dbReference type="SUPFAM" id="SSF55874">
    <property type="entry name" value="ATPase domain of HSP90 chaperone/DNA topoisomerase II/histidine kinase"/>
    <property type="match status" value="1"/>
</dbReference>
<dbReference type="InterPro" id="IPR013767">
    <property type="entry name" value="PAS_fold"/>
</dbReference>
<feature type="domain" description="PAS" evidence="10">
    <location>
        <begin position="387"/>
        <end position="460"/>
    </location>
</feature>
<dbReference type="GO" id="GO:0006355">
    <property type="term" value="P:regulation of DNA-templated transcription"/>
    <property type="evidence" value="ECO:0007669"/>
    <property type="project" value="InterPro"/>
</dbReference>
<evidence type="ECO:0000256" key="1">
    <source>
        <dbReference type="ARBA" id="ARBA00000085"/>
    </source>
</evidence>
<dbReference type="InterPro" id="IPR004358">
    <property type="entry name" value="Sig_transdc_His_kin-like_C"/>
</dbReference>
<dbReference type="PROSITE" id="PS50112">
    <property type="entry name" value="PAS"/>
    <property type="match status" value="3"/>
</dbReference>
<dbReference type="AlphaFoldDB" id="A0A9Q4Q0E3"/>
<evidence type="ECO:0000313" key="13">
    <source>
        <dbReference type="Proteomes" id="UP001154061"/>
    </source>
</evidence>
<dbReference type="InterPro" id="IPR036890">
    <property type="entry name" value="HATPase_C_sf"/>
</dbReference>
<dbReference type="PROSITE" id="PS50110">
    <property type="entry name" value="RESPONSE_REGULATORY"/>
    <property type="match status" value="1"/>
</dbReference>
<keyword evidence="4" id="KW-0808">Transferase</keyword>
<feature type="domain" description="PAC" evidence="11">
    <location>
        <begin position="338"/>
        <end position="390"/>
    </location>
</feature>
<evidence type="ECO:0000313" key="12">
    <source>
        <dbReference type="EMBL" id="MDF9746430.1"/>
    </source>
</evidence>
<dbReference type="Gene3D" id="3.40.50.2300">
    <property type="match status" value="1"/>
</dbReference>
<dbReference type="Pfam" id="PF13426">
    <property type="entry name" value="PAS_9"/>
    <property type="match status" value="1"/>
</dbReference>
<name>A0A9Q4Q0E3_9EURY</name>
<dbReference type="Pfam" id="PF02518">
    <property type="entry name" value="HATPase_c"/>
    <property type="match status" value="1"/>
</dbReference>
<dbReference type="SMART" id="SM00091">
    <property type="entry name" value="PAS"/>
    <property type="match status" value="3"/>
</dbReference>
<dbReference type="InterPro" id="IPR003594">
    <property type="entry name" value="HATPase_dom"/>
</dbReference>
<dbReference type="InterPro" id="IPR000700">
    <property type="entry name" value="PAS-assoc_C"/>
</dbReference>
<dbReference type="InterPro" id="IPR035965">
    <property type="entry name" value="PAS-like_dom_sf"/>
</dbReference>
<dbReference type="InterPro" id="IPR005467">
    <property type="entry name" value="His_kinase_dom"/>
</dbReference>
<dbReference type="EMBL" id="JAMQOT010000004">
    <property type="protein sequence ID" value="MDF9746430.1"/>
    <property type="molecule type" value="Genomic_DNA"/>
</dbReference>
<dbReference type="CDD" id="cd00130">
    <property type="entry name" value="PAS"/>
    <property type="match status" value="3"/>
</dbReference>
<dbReference type="CDD" id="cd00156">
    <property type="entry name" value="REC"/>
    <property type="match status" value="1"/>
</dbReference>
<accession>A0A9Q4Q0E3</accession>
<dbReference type="InterPro" id="IPR001789">
    <property type="entry name" value="Sig_transdc_resp-reg_receiver"/>
</dbReference>
<dbReference type="Gene3D" id="3.30.450.20">
    <property type="entry name" value="PAS domain"/>
    <property type="match status" value="3"/>
</dbReference>
<dbReference type="Pfam" id="PF00512">
    <property type="entry name" value="HisKA"/>
    <property type="match status" value="1"/>
</dbReference>
<dbReference type="SUPFAM" id="SSF55785">
    <property type="entry name" value="PYP-like sensor domain (PAS domain)"/>
    <property type="match status" value="3"/>
</dbReference>
<dbReference type="InterPro" id="IPR050736">
    <property type="entry name" value="Sensor_HK_Regulatory"/>
</dbReference>
<keyword evidence="3" id="KW-0597">Phosphoprotein</keyword>
<dbReference type="InterPro" id="IPR013656">
    <property type="entry name" value="PAS_4"/>
</dbReference>
<evidence type="ECO:0000256" key="2">
    <source>
        <dbReference type="ARBA" id="ARBA00012438"/>
    </source>
</evidence>
<dbReference type="GO" id="GO:0000155">
    <property type="term" value="F:phosphorelay sensor kinase activity"/>
    <property type="evidence" value="ECO:0007669"/>
    <property type="project" value="InterPro"/>
</dbReference>
<dbReference type="InterPro" id="IPR011006">
    <property type="entry name" value="CheY-like_superfamily"/>
</dbReference>
<dbReference type="InterPro" id="IPR036097">
    <property type="entry name" value="HisK_dim/P_sf"/>
</dbReference>
<dbReference type="InterPro" id="IPR003661">
    <property type="entry name" value="HisK_dim/P_dom"/>
</dbReference>
<dbReference type="Gene3D" id="3.30.565.10">
    <property type="entry name" value="Histidine kinase-like ATPase, C-terminal domain"/>
    <property type="match status" value="1"/>
</dbReference>
<evidence type="ECO:0000256" key="6">
    <source>
        <dbReference type="ARBA" id="ARBA00023012"/>
    </source>
</evidence>
<keyword evidence="13" id="KW-1185">Reference proteome</keyword>
<dbReference type="SMART" id="SM00388">
    <property type="entry name" value="HisKA"/>
    <property type="match status" value="1"/>
</dbReference>